<feature type="compositionally biased region" description="Polar residues" evidence="1">
    <location>
        <begin position="166"/>
        <end position="182"/>
    </location>
</feature>
<dbReference type="OrthoDB" id="2596754at2759"/>
<feature type="compositionally biased region" description="Low complexity" evidence="1">
    <location>
        <begin position="414"/>
        <end position="427"/>
    </location>
</feature>
<name>A0A4Y7SPE3_COPMI</name>
<evidence type="ECO:0000313" key="2">
    <source>
        <dbReference type="EMBL" id="TEB23747.1"/>
    </source>
</evidence>
<reference evidence="2 3" key="1">
    <citation type="journal article" date="2019" name="Nat. Ecol. Evol.">
        <title>Megaphylogeny resolves global patterns of mushroom evolution.</title>
        <authorList>
            <person name="Varga T."/>
            <person name="Krizsan K."/>
            <person name="Foldi C."/>
            <person name="Dima B."/>
            <person name="Sanchez-Garcia M."/>
            <person name="Sanchez-Ramirez S."/>
            <person name="Szollosi G.J."/>
            <person name="Szarkandi J.G."/>
            <person name="Papp V."/>
            <person name="Albert L."/>
            <person name="Andreopoulos W."/>
            <person name="Angelini C."/>
            <person name="Antonin V."/>
            <person name="Barry K.W."/>
            <person name="Bougher N.L."/>
            <person name="Buchanan P."/>
            <person name="Buyck B."/>
            <person name="Bense V."/>
            <person name="Catcheside P."/>
            <person name="Chovatia M."/>
            <person name="Cooper J."/>
            <person name="Damon W."/>
            <person name="Desjardin D."/>
            <person name="Finy P."/>
            <person name="Geml J."/>
            <person name="Haridas S."/>
            <person name="Hughes K."/>
            <person name="Justo A."/>
            <person name="Karasinski D."/>
            <person name="Kautmanova I."/>
            <person name="Kiss B."/>
            <person name="Kocsube S."/>
            <person name="Kotiranta H."/>
            <person name="LaButti K.M."/>
            <person name="Lechner B.E."/>
            <person name="Liimatainen K."/>
            <person name="Lipzen A."/>
            <person name="Lukacs Z."/>
            <person name="Mihaltcheva S."/>
            <person name="Morgado L.N."/>
            <person name="Niskanen T."/>
            <person name="Noordeloos M.E."/>
            <person name="Ohm R.A."/>
            <person name="Ortiz-Santana B."/>
            <person name="Ovrebo C."/>
            <person name="Racz N."/>
            <person name="Riley R."/>
            <person name="Savchenko A."/>
            <person name="Shiryaev A."/>
            <person name="Soop K."/>
            <person name="Spirin V."/>
            <person name="Szebenyi C."/>
            <person name="Tomsovsky M."/>
            <person name="Tulloss R.E."/>
            <person name="Uehling J."/>
            <person name="Grigoriev I.V."/>
            <person name="Vagvolgyi C."/>
            <person name="Papp T."/>
            <person name="Martin F.M."/>
            <person name="Miettinen O."/>
            <person name="Hibbett D.S."/>
            <person name="Nagy L.G."/>
        </authorList>
    </citation>
    <scope>NUCLEOTIDE SEQUENCE [LARGE SCALE GENOMIC DNA]</scope>
    <source>
        <strain evidence="2 3">FP101781</strain>
    </source>
</reference>
<comment type="caution">
    <text evidence="2">The sequence shown here is derived from an EMBL/GenBank/DDBJ whole genome shotgun (WGS) entry which is preliminary data.</text>
</comment>
<gene>
    <name evidence="2" type="ORF">FA13DRAFT_1401410</name>
</gene>
<feature type="compositionally biased region" description="Basic and acidic residues" evidence="1">
    <location>
        <begin position="240"/>
        <end position="252"/>
    </location>
</feature>
<protein>
    <recommendedName>
        <fullName evidence="4">DUF5745 domain-containing protein</fullName>
    </recommendedName>
</protein>
<proteinExistence type="predicted"/>
<sequence length="468" mass="51044">MGPVEQHPQSKSPFAASEDEVIRMLNSLMTSLHLPISILSPTDLTPSLLFAVLESFLGQKLPIPPVPTHPDNSYSGSSILKVQKVKLFLGVLETDILQEDVGLSKIDPRRLAAGEWPEAFFIARVMCMVGLRSGLIPGTSSSKVEGKEGRSASPRANPRPLRKTWSDPSTSITKSVSHRLSPSPQPSRYPTPELDTTCVFYVPSSTNTRTTRTVTSLFDGRSLTNNSRGTSPELASPPEKQARYEPSSRVDDAPTPSSVALSFDPPFQSPPTPKRTIGHHHSSSLLLSVDSQPTVSPQRKKRRERAATSPGPSAYRHKGHEETFNTTVSTSTPSSSSHLDIESDYDFHPHSVPVRYSGYIERVDEDSEIASYEHSRSFNLSASSPRSPLGMEEEVGNLNESILRGLDGDGEGDTGVSNGSVGSSSRGYADEDPTSRTMAAIHQEYERTLKLLDERAKLLQELAELKVS</sequence>
<evidence type="ECO:0008006" key="4">
    <source>
        <dbReference type="Google" id="ProtNLM"/>
    </source>
</evidence>
<feature type="region of interest" description="Disordered" evidence="1">
    <location>
        <begin position="138"/>
        <end position="194"/>
    </location>
</feature>
<feature type="region of interest" description="Disordered" evidence="1">
    <location>
        <begin position="216"/>
        <end position="338"/>
    </location>
</feature>
<keyword evidence="3" id="KW-1185">Reference proteome</keyword>
<evidence type="ECO:0000313" key="3">
    <source>
        <dbReference type="Proteomes" id="UP000298030"/>
    </source>
</evidence>
<organism evidence="2 3">
    <name type="scientific">Coprinellus micaceus</name>
    <name type="common">Glistening ink-cap mushroom</name>
    <name type="synonym">Coprinus micaceus</name>
    <dbReference type="NCBI Taxonomy" id="71717"/>
    <lineage>
        <taxon>Eukaryota</taxon>
        <taxon>Fungi</taxon>
        <taxon>Dikarya</taxon>
        <taxon>Basidiomycota</taxon>
        <taxon>Agaricomycotina</taxon>
        <taxon>Agaricomycetes</taxon>
        <taxon>Agaricomycetidae</taxon>
        <taxon>Agaricales</taxon>
        <taxon>Agaricineae</taxon>
        <taxon>Psathyrellaceae</taxon>
        <taxon>Coprinellus</taxon>
    </lineage>
</organism>
<feature type="region of interest" description="Disordered" evidence="1">
    <location>
        <begin position="402"/>
        <end position="438"/>
    </location>
</feature>
<dbReference type="Proteomes" id="UP000298030">
    <property type="component" value="Unassembled WGS sequence"/>
</dbReference>
<evidence type="ECO:0000256" key="1">
    <source>
        <dbReference type="SAM" id="MobiDB-lite"/>
    </source>
</evidence>
<dbReference type="EMBL" id="QPFP01000074">
    <property type="protein sequence ID" value="TEB23747.1"/>
    <property type="molecule type" value="Genomic_DNA"/>
</dbReference>
<feature type="compositionally biased region" description="Low complexity" evidence="1">
    <location>
        <begin position="326"/>
        <end position="337"/>
    </location>
</feature>
<dbReference type="AlphaFoldDB" id="A0A4Y7SPE3"/>
<accession>A0A4Y7SPE3</accession>